<dbReference type="Pfam" id="PF12450">
    <property type="entry name" value="vWF_A"/>
    <property type="match status" value="1"/>
</dbReference>
<dbReference type="InterPro" id="IPR002035">
    <property type="entry name" value="VWF_A"/>
</dbReference>
<dbReference type="PANTHER" id="PTHR10579">
    <property type="entry name" value="CALCIUM-ACTIVATED CHLORIDE CHANNEL REGULATOR"/>
    <property type="match status" value="1"/>
</dbReference>
<dbReference type="InterPro" id="IPR051266">
    <property type="entry name" value="CLCR"/>
</dbReference>
<dbReference type="AlphaFoldDB" id="A0A2R8ADF2"/>
<dbReference type="SUPFAM" id="SSF53300">
    <property type="entry name" value="vWA-like"/>
    <property type="match status" value="1"/>
</dbReference>
<dbReference type="PROSITE" id="PS50234">
    <property type="entry name" value="VWFA"/>
    <property type="match status" value="1"/>
</dbReference>
<keyword evidence="3" id="KW-1185">Reference proteome</keyword>
<dbReference type="InterPro" id="IPR022156">
    <property type="entry name" value="Uncharacterised_YfbK_N"/>
</dbReference>
<protein>
    <recommendedName>
        <fullName evidence="1">VWFA domain-containing protein</fullName>
    </recommendedName>
</protein>
<accession>A0A2R8ADF2</accession>
<dbReference type="Proteomes" id="UP000244932">
    <property type="component" value="Unassembled WGS sequence"/>
</dbReference>
<evidence type="ECO:0000313" key="3">
    <source>
        <dbReference type="Proteomes" id="UP000244932"/>
    </source>
</evidence>
<feature type="domain" description="VWFA" evidence="1">
    <location>
        <begin position="276"/>
        <end position="461"/>
    </location>
</feature>
<gene>
    <name evidence="2" type="ORF">POI8812_02610</name>
</gene>
<evidence type="ECO:0000259" key="1">
    <source>
        <dbReference type="PROSITE" id="PS50234"/>
    </source>
</evidence>
<reference evidence="2 3" key="1">
    <citation type="submission" date="2018-03" db="EMBL/GenBank/DDBJ databases">
        <authorList>
            <person name="Keele B.F."/>
        </authorList>
    </citation>
    <scope>NUCLEOTIDE SEQUENCE [LARGE SCALE GENOMIC DNA]</scope>
    <source>
        <strain evidence="2 3">CeCT 8812</strain>
    </source>
</reference>
<dbReference type="RefSeq" id="WP_108782980.1">
    <property type="nucleotide sequence ID" value="NZ_OMKW01000003.1"/>
</dbReference>
<dbReference type="InterPro" id="IPR021908">
    <property type="entry name" value="YfbK_C"/>
</dbReference>
<proteinExistence type="predicted"/>
<evidence type="ECO:0000313" key="2">
    <source>
        <dbReference type="EMBL" id="SPF30274.1"/>
    </source>
</evidence>
<dbReference type="InterPro" id="IPR036465">
    <property type="entry name" value="vWFA_dom_sf"/>
</dbReference>
<dbReference type="Gene3D" id="3.40.50.410">
    <property type="entry name" value="von Willebrand factor, type A domain"/>
    <property type="match status" value="1"/>
</dbReference>
<sequence length="634" mass="67211">MTDPLDTVLEELQSQAPAPSADALASAHAAALTRFDEEFSQAGQETPSAPRPMIRSTSRFDLIQGAKAMIDRLTTRPAMIATGGLCATAMALILLPNDPLQPSLTRQVSPPVPQERLEFESDAAIAPDLLMEEPMVELAPAPMSRAMTGAISERAQIAPIPQSLSETGRDQFASFERGGLQIVSENPVSTFSVDVDTASYSWMRQSLMNGRLPDPASVRIEELVNYFDYAYPGPTGDEPFATHISVAPTPWNSDTRLLHIALQGAVPAVQERAPLNLVFLIDTSGSMQEADKLPLLIQSFRLLLDTLEPEDEVAIVTYAGSAGIALNPTSVTDLASIEAALTRLRAGGSTAGHAGLTEAYKLADQMRGDGEGARVILATDGDFNVGISGTDALEDYIARAREGGTDLSVLGFGQGNYNDALMQTLAQNGNGIAAYIDSVAEARRVLVDRAAGALITIAQDVKVQVEFNPATVAEYRLIGYETRALAREDFNNDRVDAGEIGAGHAVTALYEITPADSAARLTGPLRYGDGAGPVSTSDELAFVQLRYKLPGEAESRLISTPVLPGADAGLEGEVAFAAAVAGSGALLSGQSWTGDWTYDDAIALANATRGEDLMGARSEFVQLMRTVQTLDNLQ</sequence>
<dbReference type="EMBL" id="OMKW01000003">
    <property type="protein sequence ID" value="SPF30274.1"/>
    <property type="molecule type" value="Genomic_DNA"/>
</dbReference>
<dbReference type="Pfam" id="PF00092">
    <property type="entry name" value="VWA"/>
    <property type="match status" value="1"/>
</dbReference>
<organism evidence="2 3">
    <name type="scientific">Pontivivens insulae</name>
    <dbReference type="NCBI Taxonomy" id="1639689"/>
    <lineage>
        <taxon>Bacteria</taxon>
        <taxon>Pseudomonadati</taxon>
        <taxon>Pseudomonadota</taxon>
        <taxon>Alphaproteobacteria</taxon>
        <taxon>Rhodobacterales</taxon>
        <taxon>Paracoccaceae</taxon>
        <taxon>Pontivivens</taxon>
    </lineage>
</organism>
<dbReference type="PANTHER" id="PTHR10579:SF43">
    <property type="entry name" value="ZINC FINGER (C3HC4-TYPE RING FINGER) FAMILY PROTEIN"/>
    <property type="match status" value="1"/>
</dbReference>
<dbReference type="Pfam" id="PF12034">
    <property type="entry name" value="YfbK_C"/>
    <property type="match status" value="1"/>
</dbReference>
<dbReference type="OrthoDB" id="9805121at2"/>
<dbReference type="CDD" id="cd01465">
    <property type="entry name" value="vWA_subgroup"/>
    <property type="match status" value="1"/>
</dbReference>
<dbReference type="SMART" id="SM00327">
    <property type="entry name" value="VWA"/>
    <property type="match status" value="1"/>
</dbReference>
<name>A0A2R8ADF2_9RHOB</name>